<accession>A0A438HKG2</accession>
<proteinExistence type="predicted"/>
<sequence>MKMMVPQVIEGDANTIGGNGGVGGIGEDTGGDGDTGGGYVSQADPSMSWAQGNENYYATQDTDHGYQPRIWEQQKYLEILTTFPSNDDHSSGHDYHRSNYHRIDEHLQNLGIGSRSYFRGVDD</sequence>
<feature type="compositionally biased region" description="Gly residues" evidence="1">
    <location>
        <begin position="17"/>
        <end position="39"/>
    </location>
</feature>
<reference evidence="2 3" key="1">
    <citation type="journal article" date="2018" name="PLoS Genet.">
        <title>Population sequencing reveals clonal diversity and ancestral inbreeding in the grapevine cultivar Chardonnay.</title>
        <authorList>
            <person name="Roach M.J."/>
            <person name="Johnson D.L."/>
            <person name="Bohlmann J."/>
            <person name="van Vuuren H.J."/>
            <person name="Jones S.J."/>
            <person name="Pretorius I.S."/>
            <person name="Schmidt S.A."/>
            <person name="Borneman A.R."/>
        </authorList>
    </citation>
    <scope>NUCLEOTIDE SEQUENCE [LARGE SCALE GENOMIC DNA]</scope>
    <source>
        <strain evidence="3">cv. Chardonnay</strain>
        <tissue evidence="2">Leaf</tissue>
    </source>
</reference>
<dbReference type="EMBL" id="QGNW01000209">
    <property type="protein sequence ID" value="RVW84932.1"/>
    <property type="molecule type" value="Genomic_DNA"/>
</dbReference>
<protein>
    <submittedName>
        <fullName evidence="2">Uncharacterized protein</fullName>
    </submittedName>
</protein>
<gene>
    <name evidence="2" type="ORF">CK203_039475</name>
</gene>
<name>A0A438HKG2_VITVI</name>
<evidence type="ECO:0000256" key="1">
    <source>
        <dbReference type="SAM" id="MobiDB-lite"/>
    </source>
</evidence>
<evidence type="ECO:0000313" key="3">
    <source>
        <dbReference type="Proteomes" id="UP000288805"/>
    </source>
</evidence>
<organism evidence="2 3">
    <name type="scientific">Vitis vinifera</name>
    <name type="common">Grape</name>
    <dbReference type="NCBI Taxonomy" id="29760"/>
    <lineage>
        <taxon>Eukaryota</taxon>
        <taxon>Viridiplantae</taxon>
        <taxon>Streptophyta</taxon>
        <taxon>Embryophyta</taxon>
        <taxon>Tracheophyta</taxon>
        <taxon>Spermatophyta</taxon>
        <taxon>Magnoliopsida</taxon>
        <taxon>eudicotyledons</taxon>
        <taxon>Gunneridae</taxon>
        <taxon>Pentapetalae</taxon>
        <taxon>rosids</taxon>
        <taxon>Vitales</taxon>
        <taxon>Vitaceae</taxon>
        <taxon>Viteae</taxon>
        <taxon>Vitis</taxon>
    </lineage>
</organism>
<comment type="caution">
    <text evidence="2">The sequence shown here is derived from an EMBL/GenBank/DDBJ whole genome shotgun (WGS) entry which is preliminary data.</text>
</comment>
<dbReference type="Proteomes" id="UP000288805">
    <property type="component" value="Unassembled WGS sequence"/>
</dbReference>
<dbReference type="AlphaFoldDB" id="A0A438HKG2"/>
<feature type="region of interest" description="Disordered" evidence="1">
    <location>
        <begin position="15"/>
        <end position="46"/>
    </location>
</feature>
<evidence type="ECO:0000313" key="2">
    <source>
        <dbReference type="EMBL" id="RVW84932.1"/>
    </source>
</evidence>